<sequence>MSSSRQKAPPVQRWPRTVDPPFRAVLSLPRRLLHPPSPRGKLPSWGIAPRFTVTLDDILDRRHLPPLGLKDFEEWLLFVEHSPESLYFILWLREYTARFDAWIHASKGAFTPTDPVHPSSYRTPPTRPPPSPALLSFYMRAKHTFLLHDAPYELLVPTDALAPFRSSQAYPYDCSLPPDPLVFAELAALVRTALAESLARFVRATFANVDAPRAVCGCYGGTVILLAGSVPPIVTSIVLGSSRWWRLFALPGMWLGLTVLIAAMYGVCMMIYLFGDLRQLRSFELLRPPSDPALTVDRSKKAGWLTPRVTPAISPPTLLTSTAVESPGLLPVPCAPPAPADAKAPQKPQLSIVCGPPAHWPGPDRALTPFSYDSRSMYSQSTGGLSEHYGSDYEDEDEDDACSDARIHVSDAFFDEHPAAPDAPFPAPPLTASFIRPYVYRAEDAYAEGDVERGEAGTAAARQPVDAFDFDALPPARRRPSVPHAAATLQAPAPVHAAPDEKSHRGARALLGVLQARCAPRNIVRTRFAGDVGVGIGLGAVRARGRVAIPAFALLPSPSASSASFSAAASAKAPSAREKERAKGQERGWIPAAPFAVPVTPVLSPVVSRAQWEIVVRSGALAAVVSGLLGVVVLALPVRRTV</sequence>
<dbReference type="GeneID" id="38781858"/>
<dbReference type="STRING" id="139825.A0A401GRR9"/>
<evidence type="ECO:0008006" key="5">
    <source>
        <dbReference type="Google" id="ProtNLM"/>
    </source>
</evidence>
<name>A0A401GRR9_9APHY</name>
<protein>
    <recommendedName>
        <fullName evidence="5">RGS domain-containing protein</fullName>
    </recommendedName>
</protein>
<keyword evidence="2" id="KW-0472">Membrane</keyword>
<feature type="transmembrane region" description="Helical" evidence="2">
    <location>
        <begin position="223"/>
        <end position="241"/>
    </location>
</feature>
<evidence type="ECO:0000256" key="2">
    <source>
        <dbReference type="SAM" id="Phobius"/>
    </source>
</evidence>
<dbReference type="SUPFAM" id="SSF48097">
    <property type="entry name" value="Regulator of G-protein signaling, RGS"/>
    <property type="match status" value="1"/>
</dbReference>
<comment type="caution">
    <text evidence="3">The sequence shown here is derived from an EMBL/GenBank/DDBJ whole genome shotgun (WGS) entry which is preliminary data.</text>
</comment>
<dbReference type="PANTHER" id="PTHR39466:SF1">
    <property type="entry name" value="RGS DOMAIN-CONTAINING PROTEIN"/>
    <property type="match status" value="1"/>
</dbReference>
<reference evidence="3 4" key="1">
    <citation type="journal article" date="2018" name="Sci. Rep.">
        <title>Genome sequence of the cauliflower mushroom Sparassis crispa (Hanabiratake) and its association with beneficial usage.</title>
        <authorList>
            <person name="Kiyama R."/>
            <person name="Furutani Y."/>
            <person name="Kawaguchi K."/>
            <person name="Nakanishi T."/>
        </authorList>
    </citation>
    <scope>NUCLEOTIDE SEQUENCE [LARGE SCALE GENOMIC DNA]</scope>
</reference>
<dbReference type="InParanoid" id="A0A401GRR9"/>
<feature type="region of interest" description="Disordered" evidence="1">
    <location>
        <begin position="379"/>
        <end position="398"/>
    </location>
</feature>
<feature type="transmembrane region" description="Helical" evidence="2">
    <location>
        <begin position="253"/>
        <end position="274"/>
    </location>
</feature>
<dbReference type="EMBL" id="BFAD01000007">
    <property type="protein sequence ID" value="GBE84941.1"/>
    <property type="molecule type" value="Genomic_DNA"/>
</dbReference>
<dbReference type="OrthoDB" id="3232309at2759"/>
<feature type="transmembrane region" description="Helical" evidence="2">
    <location>
        <begin position="614"/>
        <end position="636"/>
    </location>
</feature>
<evidence type="ECO:0000313" key="4">
    <source>
        <dbReference type="Proteomes" id="UP000287166"/>
    </source>
</evidence>
<keyword evidence="2" id="KW-1133">Transmembrane helix</keyword>
<dbReference type="PANTHER" id="PTHR39466">
    <property type="entry name" value="RGS DOMAIN-CONTAINING PROTEIN"/>
    <property type="match status" value="1"/>
</dbReference>
<dbReference type="AlphaFoldDB" id="A0A401GRR9"/>
<dbReference type="Proteomes" id="UP000287166">
    <property type="component" value="Unassembled WGS sequence"/>
</dbReference>
<gene>
    <name evidence="3" type="ORF">SCP_0701230</name>
</gene>
<keyword evidence="2" id="KW-0812">Transmembrane</keyword>
<keyword evidence="4" id="KW-1185">Reference proteome</keyword>
<evidence type="ECO:0000256" key="1">
    <source>
        <dbReference type="SAM" id="MobiDB-lite"/>
    </source>
</evidence>
<dbReference type="RefSeq" id="XP_027615854.1">
    <property type="nucleotide sequence ID" value="XM_027760053.1"/>
</dbReference>
<proteinExistence type="predicted"/>
<accession>A0A401GRR9</accession>
<organism evidence="3 4">
    <name type="scientific">Sparassis crispa</name>
    <dbReference type="NCBI Taxonomy" id="139825"/>
    <lineage>
        <taxon>Eukaryota</taxon>
        <taxon>Fungi</taxon>
        <taxon>Dikarya</taxon>
        <taxon>Basidiomycota</taxon>
        <taxon>Agaricomycotina</taxon>
        <taxon>Agaricomycetes</taxon>
        <taxon>Polyporales</taxon>
        <taxon>Sparassidaceae</taxon>
        <taxon>Sparassis</taxon>
    </lineage>
</organism>
<dbReference type="InterPro" id="IPR036305">
    <property type="entry name" value="RGS_sf"/>
</dbReference>
<evidence type="ECO:0000313" key="3">
    <source>
        <dbReference type="EMBL" id="GBE84941.1"/>
    </source>
</evidence>